<dbReference type="RefSeq" id="XP_016612480.1">
    <property type="nucleotide sequence ID" value="XM_016748503.1"/>
</dbReference>
<evidence type="ECO:0000256" key="1">
    <source>
        <dbReference type="SAM" id="MobiDB-lite"/>
    </source>
</evidence>
<keyword evidence="3" id="KW-1185">Reference proteome</keyword>
<dbReference type="Proteomes" id="UP000053201">
    <property type="component" value="Unassembled WGS sequence"/>
</dbReference>
<feature type="compositionally biased region" description="Acidic residues" evidence="1">
    <location>
        <begin position="265"/>
        <end position="275"/>
    </location>
</feature>
<evidence type="ECO:0000313" key="3">
    <source>
        <dbReference type="Proteomes" id="UP000053201"/>
    </source>
</evidence>
<proteinExistence type="predicted"/>
<dbReference type="GeneID" id="27683916"/>
<dbReference type="VEuPathDB" id="FungiDB:SPPG_00170"/>
<organism evidence="2 3">
    <name type="scientific">Spizellomyces punctatus (strain DAOM BR117)</name>
    <dbReference type="NCBI Taxonomy" id="645134"/>
    <lineage>
        <taxon>Eukaryota</taxon>
        <taxon>Fungi</taxon>
        <taxon>Fungi incertae sedis</taxon>
        <taxon>Chytridiomycota</taxon>
        <taxon>Chytridiomycota incertae sedis</taxon>
        <taxon>Chytridiomycetes</taxon>
        <taxon>Spizellomycetales</taxon>
        <taxon>Spizellomycetaceae</taxon>
        <taxon>Spizellomyces</taxon>
    </lineage>
</organism>
<dbReference type="EMBL" id="KQ257450">
    <property type="protein sequence ID" value="KND04441.1"/>
    <property type="molecule type" value="Genomic_DNA"/>
</dbReference>
<name>A0A0L0HSV3_SPIPD</name>
<sequence length="304" mass="33815">MPIPLWRSVNGITVPVTITSAKQTGVNLGSTTTESDTSFNETSRSEVYVDTSPRLGRKARKRRSELNRLRQSPGQQVSVPELVPILPPAVQDRGKTKFEWTGLHNSVKMQLPFRNRPRSPPRQLPTPLSIPNAVTVSTDASLRSPASGYLSDSSIVVETTWAAEQEAWIIGDEDHKYLEDLPDLGFDVETPLSISRRESRGESMISSTSQANSDNTSKMYHLSIGEHLDREDTLHDMQHNISRPSAHRNSGSIKEDPFVILDQATQEDMDVDDSADELRDVPPVATDTINHELPSYESSDEGWT</sequence>
<protein>
    <submittedName>
        <fullName evidence="2">Uncharacterized protein</fullName>
    </submittedName>
</protein>
<dbReference type="InParanoid" id="A0A0L0HSV3"/>
<gene>
    <name evidence="2" type="ORF">SPPG_00170</name>
</gene>
<dbReference type="AlphaFoldDB" id="A0A0L0HSV3"/>
<dbReference type="OrthoDB" id="10381255at2759"/>
<evidence type="ECO:0000313" key="2">
    <source>
        <dbReference type="EMBL" id="KND04441.1"/>
    </source>
</evidence>
<accession>A0A0L0HSV3</accession>
<feature type="region of interest" description="Disordered" evidence="1">
    <location>
        <begin position="265"/>
        <end position="304"/>
    </location>
</feature>
<reference evidence="2 3" key="1">
    <citation type="submission" date="2009-08" db="EMBL/GenBank/DDBJ databases">
        <title>The Genome Sequence of Spizellomyces punctatus strain DAOM BR117.</title>
        <authorList>
            <consortium name="The Broad Institute Genome Sequencing Platform"/>
            <person name="Russ C."/>
            <person name="Cuomo C."/>
            <person name="Shea T."/>
            <person name="Young S.K."/>
            <person name="Zeng Q."/>
            <person name="Koehrsen M."/>
            <person name="Haas B."/>
            <person name="Borodovsky M."/>
            <person name="Guigo R."/>
            <person name="Alvarado L."/>
            <person name="Berlin A."/>
            <person name="Bochicchio J."/>
            <person name="Borenstein D."/>
            <person name="Chapman S."/>
            <person name="Chen Z."/>
            <person name="Engels R."/>
            <person name="Freedman E."/>
            <person name="Gellesch M."/>
            <person name="Goldberg J."/>
            <person name="Griggs A."/>
            <person name="Gujja S."/>
            <person name="Heiman D."/>
            <person name="Hepburn T."/>
            <person name="Howarth C."/>
            <person name="Jen D."/>
            <person name="Larson L."/>
            <person name="Lewis B."/>
            <person name="Mehta T."/>
            <person name="Park D."/>
            <person name="Pearson M."/>
            <person name="Roberts A."/>
            <person name="Saif S."/>
            <person name="Shenoy N."/>
            <person name="Sisk P."/>
            <person name="Stolte C."/>
            <person name="Sykes S."/>
            <person name="Thomson T."/>
            <person name="Walk T."/>
            <person name="White J."/>
            <person name="Yandava C."/>
            <person name="Burger G."/>
            <person name="Gray M.W."/>
            <person name="Holland P.W.H."/>
            <person name="King N."/>
            <person name="Lang F.B.F."/>
            <person name="Roger A.J."/>
            <person name="Ruiz-Trillo I."/>
            <person name="Lander E."/>
            <person name="Nusbaum C."/>
        </authorList>
    </citation>
    <scope>NUCLEOTIDE SEQUENCE [LARGE SCALE GENOMIC DNA]</scope>
    <source>
        <strain evidence="2 3">DAOM BR117</strain>
    </source>
</reference>